<dbReference type="InterPro" id="IPR004873">
    <property type="entry name" value="BURP_dom"/>
</dbReference>
<dbReference type="Proteomes" id="UP000734854">
    <property type="component" value="Unassembled WGS sequence"/>
</dbReference>
<dbReference type="SMART" id="SM01045">
    <property type="entry name" value="BURP"/>
    <property type="match status" value="1"/>
</dbReference>
<keyword evidence="2" id="KW-0325">Glycoprotein</keyword>
<dbReference type="Pfam" id="PF03181">
    <property type="entry name" value="BURP"/>
    <property type="match status" value="1"/>
</dbReference>
<gene>
    <name evidence="5" type="ORF">ZIOFF_020837</name>
</gene>
<comment type="caution">
    <text evidence="5">The sequence shown here is derived from an EMBL/GenBank/DDBJ whole genome shotgun (WGS) entry which is preliminary data.</text>
</comment>
<keyword evidence="3" id="KW-1133">Transmembrane helix</keyword>
<reference evidence="5 6" key="1">
    <citation type="submission" date="2020-08" db="EMBL/GenBank/DDBJ databases">
        <title>Plant Genome Project.</title>
        <authorList>
            <person name="Zhang R.-G."/>
        </authorList>
    </citation>
    <scope>NUCLEOTIDE SEQUENCE [LARGE SCALE GENOMIC DNA]</scope>
    <source>
        <tissue evidence="5">Rhizome</tissue>
    </source>
</reference>
<dbReference type="PROSITE" id="PS51277">
    <property type="entry name" value="BURP"/>
    <property type="match status" value="1"/>
</dbReference>
<keyword evidence="3" id="KW-0812">Transmembrane</keyword>
<dbReference type="OrthoDB" id="773062at2759"/>
<feature type="domain" description="BURP" evidence="4">
    <location>
        <begin position="455"/>
        <end position="666"/>
    </location>
</feature>
<keyword evidence="3" id="KW-0472">Membrane</keyword>
<keyword evidence="6" id="KW-1185">Reference proteome</keyword>
<protein>
    <recommendedName>
        <fullName evidence="4">BURP domain-containing protein</fullName>
    </recommendedName>
</protein>
<dbReference type="EMBL" id="JACMSC010000006">
    <property type="protein sequence ID" value="KAG6517445.1"/>
    <property type="molecule type" value="Genomic_DNA"/>
</dbReference>
<evidence type="ECO:0000256" key="2">
    <source>
        <dbReference type="ARBA" id="ARBA00023180"/>
    </source>
</evidence>
<evidence type="ECO:0000313" key="6">
    <source>
        <dbReference type="Proteomes" id="UP000734854"/>
    </source>
</evidence>
<evidence type="ECO:0000256" key="1">
    <source>
        <dbReference type="ARBA" id="ARBA00022729"/>
    </source>
</evidence>
<name>A0A8J5LGT0_ZINOF</name>
<dbReference type="InterPro" id="IPR051897">
    <property type="entry name" value="PG-associated_BURP"/>
</dbReference>
<sequence>MECYYQLRSLALLISPSPWFQIISVMAAIATAVCFSSFLLSLFLLFGHRQIHAVSADASTAANPFTVRAALIRYWNRKVPTNRPQPAFILDKLSPLSALDSATYSSLAAADPAALSSRLSDLCAAARLLCNPEDTNTYSDAARKDDSSAFGSYQNSNFSDYGSGAKGGSNGFSHYSDDLNVAVDSFRRYSRGSIGHNDSFASYAEGGNVVTANFTSYASSSAGGAGGFDSYDHEANVPDLKFSNYDADATARKRSFSSYSDAANAGDQSFTGYGKRGADVPTTFKGYATDSNVLGSSFDGYGESASGANDSFASYGFNGNVPVNNFRSYGEGGKSGSESFASYRDQSNTGDDSFSSYAKGGNAASAEFTNYGNSFNPGTDSFKGYAEGSGKHKVTFKGYDSDNTTFKAYARSGIDFKTYRNSSVNPSLGAPAAAPLLSLHTGKPANRWLVEPGKFFRERELRRGSVLPMPDIRDKMPPRSFLPRSISGRIPFSVADVRRIFGIREDTALGKAVGDTVAECERAPSRGETKRCATSAEDVIDFAVSVLGSDVVARSTASTAGSKGDILIGKVSGVNGGKVTRSVSCHQSLFPYLVYYCHSVPKVRIYEAEILAVDSKEKINNGVAICHLDTSAWSPSHGAFVALGSKPGLIEACHWIFEGDMTWTVAD</sequence>
<evidence type="ECO:0000256" key="3">
    <source>
        <dbReference type="SAM" id="Phobius"/>
    </source>
</evidence>
<dbReference type="AlphaFoldDB" id="A0A8J5LGT0"/>
<accession>A0A8J5LGT0</accession>
<proteinExistence type="predicted"/>
<feature type="transmembrane region" description="Helical" evidence="3">
    <location>
        <begin position="20"/>
        <end position="46"/>
    </location>
</feature>
<evidence type="ECO:0000259" key="4">
    <source>
        <dbReference type="PROSITE" id="PS51277"/>
    </source>
</evidence>
<keyword evidence="1" id="KW-0732">Signal</keyword>
<dbReference type="PANTHER" id="PTHR31458:SF2">
    <property type="entry name" value="POLYGALACTURONASE 1 BETA-LIKE PROTEIN 2"/>
    <property type="match status" value="1"/>
</dbReference>
<organism evidence="5 6">
    <name type="scientific">Zingiber officinale</name>
    <name type="common">Ginger</name>
    <name type="synonym">Amomum zingiber</name>
    <dbReference type="NCBI Taxonomy" id="94328"/>
    <lineage>
        <taxon>Eukaryota</taxon>
        <taxon>Viridiplantae</taxon>
        <taxon>Streptophyta</taxon>
        <taxon>Embryophyta</taxon>
        <taxon>Tracheophyta</taxon>
        <taxon>Spermatophyta</taxon>
        <taxon>Magnoliopsida</taxon>
        <taxon>Liliopsida</taxon>
        <taxon>Zingiberales</taxon>
        <taxon>Zingiberaceae</taxon>
        <taxon>Zingiber</taxon>
    </lineage>
</organism>
<dbReference type="PANTHER" id="PTHR31458">
    <property type="entry name" value="POLYGALACTURONASE 1 BETA-LIKE PROTEIN 2"/>
    <property type="match status" value="1"/>
</dbReference>
<evidence type="ECO:0000313" key="5">
    <source>
        <dbReference type="EMBL" id="KAG6517445.1"/>
    </source>
</evidence>